<proteinExistence type="predicted"/>
<organism evidence="1 2">
    <name type="scientific">Paraburkholderia azotifigens</name>
    <dbReference type="NCBI Taxonomy" id="2057004"/>
    <lineage>
        <taxon>Bacteria</taxon>
        <taxon>Pseudomonadati</taxon>
        <taxon>Pseudomonadota</taxon>
        <taxon>Betaproteobacteria</taxon>
        <taxon>Burkholderiales</taxon>
        <taxon>Burkholderiaceae</taxon>
        <taxon>Paraburkholderia</taxon>
    </lineage>
</organism>
<sequence length="186" mass="20146">MKPDTPVLVSSIDLNRFLDLAHVEGTFGFGHFRLDGRIVLSLRYQSGAAQIYWLADSADPGVWAAIDAMKKNEEVGFMLEEGGHGAFVRCELPPNHEDIRVLRAESLSHPGGLSDAAAALANSGCVQANATTDIPGIELQYVHVNVLASQFVLQMLQAIQTSLPESAKHHRGRFEDNMASAGHSLQ</sequence>
<dbReference type="AlphaFoldDB" id="A0A5C6V9Q8"/>
<dbReference type="RefSeq" id="WP_147238378.1">
    <property type="nucleotide sequence ID" value="NZ_VOQS01000005.1"/>
</dbReference>
<gene>
    <name evidence="1" type="ORF">FRZ40_43350</name>
</gene>
<protein>
    <submittedName>
        <fullName evidence="1">Uncharacterized protein</fullName>
    </submittedName>
</protein>
<dbReference type="Proteomes" id="UP000321776">
    <property type="component" value="Unassembled WGS sequence"/>
</dbReference>
<comment type="caution">
    <text evidence="1">The sequence shown here is derived from an EMBL/GenBank/DDBJ whole genome shotgun (WGS) entry which is preliminary data.</text>
</comment>
<evidence type="ECO:0000313" key="1">
    <source>
        <dbReference type="EMBL" id="TXC81036.1"/>
    </source>
</evidence>
<dbReference type="EMBL" id="VOQS01000005">
    <property type="protein sequence ID" value="TXC81036.1"/>
    <property type="molecule type" value="Genomic_DNA"/>
</dbReference>
<name>A0A5C6V9Q8_9BURK</name>
<evidence type="ECO:0000313" key="2">
    <source>
        <dbReference type="Proteomes" id="UP000321776"/>
    </source>
</evidence>
<accession>A0A5C6V9Q8</accession>
<reference evidence="1 2" key="1">
    <citation type="journal article" date="2018" name="Int. J. Syst. Evol. Microbiol.">
        <title>Paraburkholderia azotifigens sp. nov., a nitrogen-fixing bacterium isolated from paddy soil.</title>
        <authorList>
            <person name="Choi G.M."/>
            <person name="Im W.T."/>
        </authorList>
    </citation>
    <scope>NUCLEOTIDE SEQUENCE [LARGE SCALE GENOMIC DNA]</scope>
    <source>
        <strain evidence="1 2">NF 2-5-3</strain>
    </source>
</reference>